<protein>
    <submittedName>
        <fullName evidence="1">Uncharacterized protein</fullName>
    </submittedName>
</protein>
<evidence type="ECO:0000313" key="1">
    <source>
        <dbReference type="EMBL" id="KAL0291855.1"/>
    </source>
</evidence>
<name>A0AAW2JBT6_9LAMI</name>
<dbReference type="AlphaFoldDB" id="A0AAW2JBT6"/>
<sequence length="362" mass="41664">METNKFNGMNYNDWLQNLRIVLDFENIGYVFDKSLPTALPEGSSPEERITFKKWLEDNRKSLPPSYDPFIINYNMNGLEKSIRELINMLVQYETTTHKFAPKVLVGEALISKAKTRGLDAERGRRIRERLLQPLLAPSALLLPRWEMTKEKGRLEVFSSQRYWIPTVKLTSAITYRLGHISKDRIRKLVDSKSLEAYALETAAKLLNMAPSKTVPHMLYEIWHGKFASYKYLRVWGSSAYAKRLVGDKLDSRSNLCSRWDEVLHEESNETPQQNDATSFEPSVPTDGVPIIYKSTRESRPPERYGFIGLTGQLDNDPRTYGEAMSDIDSNKWLEAMKFEMDSMGSNQVWTLVDPPKSVRPVV</sequence>
<reference evidence="1" key="2">
    <citation type="journal article" date="2024" name="Plant">
        <title>Genomic evolution and insights into agronomic trait innovations of Sesamum species.</title>
        <authorList>
            <person name="Miao H."/>
            <person name="Wang L."/>
            <person name="Qu L."/>
            <person name="Liu H."/>
            <person name="Sun Y."/>
            <person name="Le M."/>
            <person name="Wang Q."/>
            <person name="Wei S."/>
            <person name="Zheng Y."/>
            <person name="Lin W."/>
            <person name="Duan Y."/>
            <person name="Cao H."/>
            <person name="Xiong S."/>
            <person name="Wang X."/>
            <person name="Wei L."/>
            <person name="Li C."/>
            <person name="Ma Q."/>
            <person name="Ju M."/>
            <person name="Zhao R."/>
            <person name="Li G."/>
            <person name="Mu C."/>
            <person name="Tian Q."/>
            <person name="Mei H."/>
            <person name="Zhang T."/>
            <person name="Gao T."/>
            <person name="Zhang H."/>
        </authorList>
    </citation>
    <scope>NUCLEOTIDE SEQUENCE</scope>
    <source>
        <strain evidence="1">KEN8</strain>
    </source>
</reference>
<proteinExistence type="predicted"/>
<reference evidence="1" key="1">
    <citation type="submission" date="2020-06" db="EMBL/GenBank/DDBJ databases">
        <authorList>
            <person name="Li T."/>
            <person name="Hu X."/>
            <person name="Zhang T."/>
            <person name="Song X."/>
            <person name="Zhang H."/>
            <person name="Dai N."/>
            <person name="Sheng W."/>
            <person name="Hou X."/>
            <person name="Wei L."/>
        </authorList>
    </citation>
    <scope>NUCLEOTIDE SEQUENCE</scope>
    <source>
        <strain evidence="1">KEN8</strain>
        <tissue evidence="1">Leaf</tissue>
    </source>
</reference>
<comment type="caution">
    <text evidence="1">The sequence shown here is derived from an EMBL/GenBank/DDBJ whole genome shotgun (WGS) entry which is preliminary data.</text>
</comment>
<accession>A0AAW2JBT6</accession>
<organism evidence="1">
    <name type="scientific">Sesamum calycinum</name>
    <dbReference type="NCBI Taxonomy" id="2727403"/>
    <lineage>
        <taxon>Eukaryota</taxon>
        <taxon>Viridiplantae</taxon>
        <taxon>Streptophyta</taxon>
        <taxon>Embryophyta</taxon>
        <taxon>Tracheophyta</taxon>
        <taxon>Spermatophyta</taxon>
        <taxon>Magnoliopsida</taxon>
        <taxon>eudicotyledons</taxon>
        <taxon>Gunneridae</taxon>
        <taxon>Pentapetalae</taxon>
        <taxon>asterids</taxon>
        <taxon>lamiids</taxon>
        <taxon>Lamiales</taxon>
        <taxon>Pedaliaceae</taxon>
        <taxon>Sesamum</taxon>
    </lineage>
</organism>
<gene>
    <name evidence="1" type="ORF">Scaly_2616400</name>
</gene>
<dbReference type="EMBL" id="JACGWM010001543">
    <property type="protein sequence ID" value="KAL0291855.1"/>
    <property type="molecule type" value="Genomic_DNA"/>
</dbReference>